<evidence type="ECO:0000259" key="4">
    <source>
        <dbReference type="Pfam" id="PF13193"/>
    </source>
</evidence>
<dbReference type="EMBL" id="POTY01000027">
    <property type="protein sequence ID" value="PZG21658.1"/>
    <property type="molecule type" value="Genomic_DNA"/>
</dbReference>
<name>A0A2W2F9T4_9ACTN</name>
<dbReference type="InterPro" id="IPR000873">
    <property type="entry name" value="AMP-dep_synth/lig_dom"/>
</dbReference>
<dbReference type="Pfam" id="PF13193">
    <property type="entry name" value="AMP-binding_C"/>
    <property type="match status" value="1"/>
</dbReference>
<dbReference type="GO" id="GO:0031956">
    <property type="term" value="F:medium-chain fatty acid-CoA ligase activity"/>
    <property type="evidence" value="ECO:0007669"/>
    <property type="project" value="TreeGrafter"/>
</dbReference>
<sequence length="507" mass="53870">MHQHGIGAWLAKRRLKSPDRIALVHGDQSTMTYRRFADGADQVAALLRRRGVGKGDAVAYLGENSPEFLQVMFGAARLGAVFVPVNTRLAPPEIAHVLVDCGARLLIHDPDFAPRVAAVVTDAQIRHVLVTGEGTADRPGLTQLLGTTAADVEPTKVTMDDPAAIIYTSGTTGRAKGAVLTHGNLTWVALNCVVDYDVVSTDVALMISPLFHVASLGMGALPVILKGATLVLEKGFEPGRALAQIERHGVTMLSGVPTTYQLMADHPNWASTDLSTLGKLTCGGSAVPTRILNAYEERGLSFSQGYGMTEASPGATSLPPAMTRAKQGSVGLPHFFTDVRIADENGAPAPPGTTGEIEIAGPNVFLGYHQLPEETAEAFTADGWFRSGDLGYLDTDGYLHIAGRLKDMIISGGENIYPPELELLLSEIDGVTGVAVIGVPDARWGEVPWAIVTVREGAAVDTDTVRDFLDGKVARYKLPKNVVIVSELPRTASGKVRKADLRTRFGG</sequence>
<protein>
    <submittedName>
        <fullName evidence="5">p-hydroxycinnamoyl-CoA synthetase</fullName>
    </submittedName>
</protein>
<dbReference type="InterPro" id="IPR045851">
    <property type="entry name" value="AMP-bd_C_sf"/>
</dbReference>
<organism evidence="5 6">
    <name type="scientific">Micromonospora craterilacus</name>
    <dbReference type="NCBI Taxonomy" id="1655439"/>
    <lineage>
        <taxon>Bacteria</taxon>
        <taxon>Bacillati</taxon>
        <taxon>Actinomycetota</taxon>
        <taxon>Actinomycetes</taxon>
        <taxon>Micromonosporales</taxon>
        <taxon>Micromonosporaceae</taxon>
        <taxon>Micromonospora</taxon>
    </lineage>
</organism>
<reference evidence="5 6" key="1">
    <citation type="submission" date="2018-01" db="EMBL/GenBank/DDBJ databases">
        <title>Draft genome sequence of Jishengella sp. NA12.</title>
        <authorList>
            <person name="Sahin N."/>
            <person name="Ay H."/>
            <person name="Saygin H."/>
        </authorList>
    </citation>
    <scope>NUCLEOTIDE SEQUENCE [LARGE SCALE GENOMIC DNA]</scope>
    <source>
        <strain evidence="5 6">NA12</strain>
    </source>
</reference>
<evidence type="ECO:0000256" key="1">
    <source>
        <dbReference type="ARBA" id="ARBA00006432"/>
    </source>
</evidence>
<dbReference type="Gene3D" id="3.30.300.30">
    <property type="match status" value="1"/>
</dbReference>
<dbReference type="OrthoDB" id="9803968at2"/>
<proteinExistence type="inferred from homology"/>
<feature type="domain" description="AMP-binding enzyme C-terminal" evidence="4">
    <location>
        <begin position="420"/>
        <end position="495"/>
    </location>
</feature>
<dbReference type="PANTHER" id="PTHR43201:SF5">
    <property type="entry name" value="MEDIUM-CHAIN ACYL-COA LIGASE ACSF2, MITOCHONDRIAL"/>
    <property type="match status" value="1"/>
</dbReference>
<dbReference type="Gene3D" id="3.40.50.12780">
    <property type="entry name" value="N-terminal domain of ligase-like"/>
    <property type="match status" value="1"/>
</dbReference>
<comment type="caution">
    <text evidence="5">The sequence shown here is derived from an EMBL/GenBank/DDBJ whole genome shotgun (WGS) entry which is preliminary data.</text>
</comment>
<dbReference type="InterPro" id="IPR020845">
    <property type="entry name" value="AMP-binding_CS"/>
</dbReference>
<dbReference type="Proteomes" id="UP000248924">
    <property type="component" value="Unassembled WGS sequence"/>
</dbReference>
<evidence type="ECO:0000313" key="6">
    <source>
        <dbReference type="Proteomes" id="UP000248924"/>
    </source>
</evidence>
<dbReference type="CDD" id="cd17631">
    <property type="entry name" value="FACL_FadD13-like"/>
    <property type="match status" value="1"/>
</dbReference>
<accession>A0A2W2F9T4</accession>
<dbReference type="InterPro" id="IPR042099">
    <property type="entry name" value="ANL_N_sf"/>
</dbReference>
<dbReference type="AlphaFoldDB" id="A0A2W2F9T4"/>
<dbReference type="NCBIfam" id="NF004837">
    <property type="entry name" value="PRK06187.1"/>
    <property type="match status" value="1"/>
</dbReference>
<dbReference type="FunFam" id="3.30.300.30:FF:000008">
    <property type="entry name" value="2,3-dihydroxybenzoate-AMP ligase"/>
    <property type="match status" value="1"/>
</dbReference>
<dbReference type="GO" id="GO:0006631">
    <property type="term" value="P:fatty acid metabolic process"/>
    <property type="evidence" value="ECO:0007669"/>
    <property type="project" value="TreeGrafter"/>
</dbReference>
<dbReference type="PANTHER" id="PTHR43201">
    <property type="entry name" value="ACYL-COA SYNTHETASE"/>
    <property type="match status" value="1"/>
</dbReference>
<evidence type="ECO:0000259" key="3">
    <source>
        <dbReference type="Pfam" id="PF00501"/>
    </source>
</evidence>
<keyword evidence="6" id="KW-1185">Reference proteome</keyword>
<dbReference type="SUPFAM" id="SSF56801">
    <property type="entry name" value="Acetyl-CoA synthetase-like"/>
    <property type="match status" value="1"/>
</dbReference>
<gene>
    <name evidence="5" type="ORF">C1I95_06950</name>
</gene>
<evidence type="ECO:0000313" key="5">
    <source>
        <dbReference type="EMBL" id="PZG21658.1"/>
    </source>
</evidence>
<evidence type="ECO:0000256" key="2">
    <source>
        <dbReference type="ARBA" id="ARBA00022598"/>
    </source>
</evidence>
<keyword evidence="2" id="KW-0436">Ligase</keyword>
<comment type="similarity">
    <text evidence="1">Belongs to the ATP-dependent AMP-binding enzyme family.</text>
</comment>
<dbReference type="Pfam" id="PF00501">
    <property type="entry name" value="AMP-binding"/>
    <property type="match status" value="1"/>
</dbReference>
<feature type="domain" description="AMP-dependent synthetase/ligase" evidence="3">
    <location>
        <begin position="16"/>
        <end position="369"/>
    </location>
</feature>
<dbReference type="InterPro" id="IPR025110">
    <property type="entry name" value="AMP-bd_C"/>
</dbReference>
<dbReference type="RefSeq" id="WP_111212942.1">
    <property type="nucleotide sequence ID" value="NZ_POTY01000027.1"/>
</dbReference>
<dbReference type="PROSITE" id="PS00455">
    <property type="entry name" value="AMP_BINDING"/>
    <property type="match status" value="1"/>
</dbReference>